<dbReference type="EMBL" id="CP002000">
    <property type="protein sequence ID" value="ADJ48183.1"/>
    <property type="molecule type" value="Genomic_DNA"/>
</dbReference>
<accession>A0A0H3DDM9</accession>
<organism evidence="3 4">
    <name type="scientific">Amycolatopsis mediterranei (strain U-32)</name>
    <dbReference type="NCBI Taxonomy" id="749927"/>
    <lineage>
        <taxon>Bacteria</taxon>
        <taxon>Bacillati</taxon>
        <taxon>Actinomycetota</taxon>
        <taxon>Actinomycetes</taxon>
        <taxon>Pseudonocardiales</taxon>
        <taxon>Pseudonocardiaceae</taxon>
        <taxon>Amycolatopsis</taxon>
    </lineage>
</organism>
<evidence type="ECO:0000313" key="4">
    <source>
        <dbReference type="Proteomes" id="UP000000328"/>
    </source>
</evidence>
<dbReference type="GO" id="GO:0016705">
    <property type="term" value="F:oxidoreductase activity, acting on paired donors, with incorporation or reduction of molecular oxygen"/>
    <property type="evidence" value="ECO:0007669"/>
    <property type="project" value="InterPro"/>
</dbReference>
<dbReference type="SUPFAM" id="SSF51679">
    <property type="entry name" value="Bacterial luciferase-like"/>
    <property type="match status" value="1"/>
</dbReference>
<dbReference type="KEGG" id="amd:AMED_6451"/>
<dbReference type="OrthoDB" id="9775082at2"/>
<keyword evidence="1" id="KW-0560">Oxidoreductase</keyword>
<dbReference type="PANTHER" id="PTHR43244:SF1">
    <property type="entry name" value="5,10-METHYLENETETRAHYDROMETHANOPTERIN REDUCTASE"/>
    <property type="match status" value="1"/>
</dbReference>
<reference evidence="3 4" key="1">
    <citation type="journal article" date="2010" name="Cell Res.">
        <title>Complete genome sequence of the rifamycin SV-producing Amycolatopsis mediterranei U32 revealed its genetic characteristics in phylogeny and metabolism.</title>
        <authorList>
            <person name="Zhao W."/>
            <person name="Zhong Y."/>
            <person name="Yuan H."/>
            <person name="Wang J."/>
            <person name="Zheng H."/>
            <person name="Wang Y."/>
            <person name="Cen X."/>
            <person name="Xu F."/>
            <person name="Bai J."/>
            <person name="Han X."/>
            <person name="Lu G."/>
            <person name="Zhu Y."/>
            <person name="Shao Z."/>
            <person name="Yan H."/>
            <person name="Li C."/>
            <person name="Peng N."/>
            <person name="Zhang Z."/>
            <person name="Zhang Y."/>
            <person name="Lin W."/>
            <person name="Fan Y."/>
            <person name="Qin Z."/>
            <person name="Hu Y."/>
            <person name="Zhu B."/>
            <person name="Wang S."/>
            <person name="Ding X."/>
            <person name="Zhao G.P."/>
        </authorList>
    </citation>
    <scope>NUCLEOTIDE SEQUENCE [LARGE SCALE GENOMIC DNA]</scope>
    <source>
        <strain evidence="4">U-32</strain>
    </source>
</reference>
<dbReference type="AlphaFoldDB" id="A0A0H3DDM9"/>
<proteinExistence type="predicted"/>
<dbReference type="Proteomes" id="UP000000328">
    <property type="component" value="Chromosome"/>
</dbReference>
<dbReference type="PANTHER" id="PTHR43244">
    <property type="match status" value="1"/>
</dbReference>
<dbReference type="PATRIC" id="fig|749927.5.peg.6706"/>
<dbReference type="RefSeq" id="WP_013228232.1">
    <property type="nucleotide sequence ID" value="NC_014318.1"/>
</dbReference>
<name>A0A0H3DDM9_AMYMU</name>
<dbReference type="Pfam" id="PF00296">
    <property type="entry name" value="Bac_luciferase"/>
    <property type="match status" value="1"/>
</dbReference>
<dbReference type="eggNOG" id="COG2141">
    <property type="taxonomic scope" value="Bacteria"/>
</dbReference>
<dbReference type="HOGENOM" id="CLU_027853_6_0_11"/>
<dbReference type="CDD" id="cd01097">
    <property type="entry name" value="Tetrahydromethanopterin_reductase"/>
    <property type="match status" value="1"/>
</dbReference>
<dbReference type="GeneID" id="92874105"/>
<dbReference type="InterPro" id="IPR011251">
    <property type="entry name" value="Luciferase-like_dom"/>
</dbReference>
<dbReference type="Gene3D" id="3.20.20.30">
    <property type="entry name" value="Luciferase-like domain"/>
    <property type="match status" value="1"/>
</dbReference>
<evidence type="ECO:0000313" key="3">
    <source>
        <dbReference type="EMBL" id="ADJ48183.1"/>
    </source>
</evidence>
<gene>
    <name evidence="3" type="primary">hmd</name>
    <name evidence="3" type="ordered locus">AMED_6451</name>
</gene>
<dbReference type="InterPro" id="IPR036661">
    <property type="entry name" value="Luciferase-like_sf"/>
</dbReference>
<sequence>MLALSVFPDVANLPLRPPAMPAKAAAALDVVSGGRFELALGAGGYWDAITRMGVPRRTPREANAALREAIAVLRALWADGPAPVELAGEFYSVGGVPPGPAPAHPIEIWTGAQGPNALTLTGEIADGWAAPIAPYLPYEKWPAPHRSIDEAAVAVGRDPASVRRIAQVVGTITATEGRPRIDHGAAPVRGTAGQWAEVLARLGTEQPFTSFVFWPERETAGQIAAFAAEVVPEVRRLLEPARGPWTA</sequence>
<evidence type="ECO:0000259" key="2">
    <source>
        <dbReference type="Pfam" id="PF00296"/>
    </source>
</evidence>
<evidence type="ECO:0000256" key="1">
    <source>
        <dbReference type="ARBA" id="ARBA00023002"/>
    </source>
</evidence>
<dbReference type="InterPro" id="IPR050564">
    <property type="entry name" value="F420-G6PD/mer"/>
</dbReference>
<feature type="domain" description="Luciferase-like" evidence="2">
    <location>
        <begin position="7"/>
        <end position="175"/>
    </location>
</feature>
<protein>
    <submittedName>
        <fullName evidence="3">Coenzyme F420-dependent N5,N10-methenyltetrahydromethanopterin reductase</fullName>
    </submittedName>
</protein>